<proteinExistence type="predicted"/>
<feature type="compositionally biased region" description="Basic and acidic residues" evidence="1">
    <location>
        <begin position="87"/>
        <end position="112"/>
    </location>
</feature>
<feature type="region of interest" description="Disordered" evidence="1">
    <location>
        <begin position="42"/>
        <end position="112"/>
    </location>
</feature>
<feature type="compositionally biased region" description="Basic and acidic residues" evidence="1">
    <location>
        <begin position="51"/>
        <end position="69"/>
    </location>
</feature>
<gene>
    <name evidence="2" type="ORF">DARMORV10_C06P25170.1</name>
</gene>
<sequence>MLCFTTKSGEIDSGVCRLHHHRNKSQVALYFGIETGALGLTVENSTGMAREPTRTSEARKTSKNEDRQQHTPPPRAVTRAAIYPTRCHGETGKSRRGLISDDPTRLHHRPPVELRSEISDLQLRPRPKRTAAELPHRQTIHMS</sequence>
<dbReference type="Proteomes" id="UP001295469">
    <property type="component" value="Chromosome C06"/>
</dbReference>
<reference evidence="2" key="1">
    <citation type="submission" date="2021-01" db="EMBL/GenBank/DDBJ databases">
        <authorList>
            <consortium name="Genoscope - CEA"/>
            <person name="William W."/>
        </authorList>
    </citation>
    <scope>NUCLEOTIDE SEQUENCE</scope>
</reference>
<organism evidence="2">
    <name type="scientific">Brassica napus</name>
    <name type="common">Rape</name>
    <dbReference type="NCBI Taxonomy" id="3708"/>
    <lineage>
        <taxon>Eukaryota</taxon>
        <taxon>Viridiplantae</taxon>
        <taxon>Streptophyta</taxon>
        <taxon>Embryophyta</taxon>
        <taxon>Tracheophyta</taxon>
        <taxon>Spermatophyta</taxon>
        <taxon>Magnoliopsida</taxon>
        <taxon>eudicotyledons</taxon>
        <taxon>Gunneridae</taxon>
        <taxon>Pentapetalae</taxon>
        <taxon>rosids</taxon>
        <taxon>malvids</taxon>
        <taxon>Brassicales</taxon>
        <taxon>Brassicaceae</taxon>
        <taxon>Brassiceae</taxon>
        <taxon>Brassica</taxon>
    </lineage>
</organism>
<evidence type="ECO:0000256" key="1">
    <source>
        <dbReference type="SAM" id="MobiDB-lite"/>
    </source>
</evidence>
<protein>
    <submittedName>
        <fullName evidence="2">(rape) hypothetical protein</fullName>
    </submittedName>
</protein>
<dbReference type="AlphaFoldDB" id="A0A816QAK2"/>
<name>A0A816QAK2_BRANA</name>
<evidence type="ECO:0000313" key="2">
    <source>
        <dbReference type="EMBL" id="CAF2059355.1"/>
    </source>
</evidence>
<accession>A0A816QAK2</accession>
<dbReference type="EMBL" id="HG994370">
    <property type="protein sequence ID" value="CAF2059355.1"/>
    <property type="molecule type" value="Genomic_DNA"/>
</dbReference>